<evidence type="ECO:0000259" key="24">
    <source>
        <dbReference type="Pfam" id="PF00316"/>
    </source>
</evidence>
<dbReference type="FunFam" id="3.30.540.10:FF:000010">
    <property type="entry name" value="Sedoheptulose-1,7-bisphosphatase, chloroplastic"/>
    <property type="match status" value="1"/>
</dbReference>
<name>A0A1X6NU64_PORUM</name>
<evidence type="ECO:0000256" key="19">
    <source>
        <dbReference type="ARBA" id="ARBA00034040"/>
    </source>
</evidence>
<dbReference type="EC" id="3.1.3.37" evidence="7"/>
<dbReference type="Pfam" id="PF00316">
    <property type="entry name" value="FBPase"/>
    <property type="match status" value="1"/>
</dbReference>
<dbReference type="GO" id="GO:0006094">
    <property type="term" value="P:gluconeogenesis"/>
    <property type="evidence" value="ECO:0007669"/>
    <property type="project" value="TreeGrafter"/>
</dbReference>
<dbReference type="EMBL" id="KV919080">
    <property type="protein sequence ID" value="OSX72142.1"/>
    <property type="molecule type" value="Genomic_DNA"/>
</dbReference>
<dbReference type="Pfam" id="PF18913">
    <property type="entry name" value="FBPase_C"/>
    <property type="match status" value="1"/>
</dbReference>
<comment type="subunit">
    <text evidence="6">Homodimer.</text>
</comment>
<comment type="pathway">
    <text evidence="4">Carbohydrate biosynthesis; Calvin cycle.</text>
</comment>
<dbReference type="SUPFAM" id="SSF56655">
    <property type="entry name" value="Carbohydrate phosphatase"/>
    <property type="match status" value="1"/>
</dbReference>
<keyword evidence="18" id="KW-0119">Carbohydrate metabolism</keyword>
<dbReference type="GO" id="GO:0005986">
    <property type="term" value="P:sucrose biosynthetic process"/>
    <property type="evidence" value="ECO:0007669"/>
    <property type="project" value="TreeGrafter"/>
</dbReference>
<comment type="similarity">
    <text evidence="5">Belongs to the FBPase class 1 family.</text>
</comment>
<dbReference type="InterPro" id="IPR028343">
    <property type="entry name" value="FBPtase"/>
</dbReference>
<evidence type="ECO:0000256" key="13">
    <source>
        <dbReference type="ARBA" id="ARBA00022723"/>
    </source>
</evidence>
<evidence type="ECO:0000259" key="25">
    <source>
        <dbReference type="Pfam" id="PF18913"/>
    </source>
</evidence>
<evidence type="ECO:0000256" key="15">
    <source>
        <dbReference type="ARBA" id="ARBA00022842"/>
    </source>
</evidence>
<evidence type="ECO:0000256" key="7">
    <source>
        <dbReference type="ARBA" id="ARBA00013045"/>
    </source>
</evidence>
<evidence type="ECO:0000313" key="27">
    <source>
        <dbReference type="Proteomes" id="UP000218209"/>
    </source>
</evidence>
<feature type="domain" description="Fructose-1-6-bisphosphatase class I N-terminal" evidence="24">
    <location>
        <begin position="195"/>
        <end position="353"/>
    </location>
</feature>
<sequence length="497" mass="52566">MPPWPCIRKEGGALSTSHARQRRMARTWGHRLPGRLPLLDRRGHAALHDVPAGQSPLAAPRRPPRRRVHRPSPCQRVTSSPSALPPPVDALHLLPHVLASTVAPPSPSLSAPYPRPAAPPTVAAMAFVAPAAAASVTARVAARPATVGARATAFAGAAVAAPARRSVLRAAPAALRMAQTGETLEEFLAGSDPKLVKCVAAMFASCKEVAYKIRTASCDKMACFNDFGDEQLAIDMLADKIIFDNLEASGVVATASSEEVPKEVTITEGGAYSVAFDPLDGSSIIDTNFTVGTIFGVWPGDKLVGTTGRELVAGGMVLYGPRTTVTLAMEGKEGAHEFLLIDDFSSRHGSWVHTATFTAVNEGKLYAPGNLRAAEDNPGYAELIDYYRKEKFQLRYSGGMVGDVNQILVKGKGVFCNPSSPSAKAKLRLLYEVGPIGYVMEKAGAKSSDGSGSVLDIKVQSTEDRSQVCYGSAGEVARFEQMVGKKAEMNATVDTTA</sequence>
<dbReference type="GO" id="GO:0006002">
    <property type="term" value="P:fructose 6-phosphate metabolic process"/>
    <property type="evidence" value="ECO:0007669"/>
    <property type="project" value="TreeGrafter"/>
</dbReference>
<keyword evidence="12" id="KW-0934">Plastid</keyword>
<feature type="region of interest" description="Disordered" evidence="23">
    <location>
        <begin position="47"/>
        <end position="84"/>
    </location>
</feature>
<keyword evidence="16" id="KW-0809">Transit peptide</keyword>
<gene>
    <name evidence="26" type="ORF">BU14_0463s0004</name>
</gene>
<dbReference type="PANTHER" id="PTHR11556:SF35">
    <property type="entry name" value="SEDOHEPTULOSE-1,7-BISPHOSPHATASE, CHLOROPLASTIC"/>
    <property type="match status" value="1"/>
</dbReference>
<dbReference type="PIRSF" id="PIRSF500210">
    <property type="entry name" value="FBPtase"/>
    <property type="match status" value="1"/>
</dbReference>
<dbReference type="InterPro" id="IPR044015">
    <property type="entry name" value="FBPase_C_dom"/>
</dbReference>
<dbReference type="InterPro" id="IPR033391">
    <property type="entry name" value="FBPase_N"/>
</dbReference>
<dbReference type="PROSITE" id="PS00124">
    <property type="entry name" value="FBPASE"/>
    <property type="match status" value="1"/>
</dbReference>
<evidence type="ECO:0000313" key="26">
    <source>
        <dbReference type="EMBL" id="OSX72142.1"/>
    </source>
</evidence>
<evidence type="ECO:0000256" key="18">
    <source>
        <dbReference type="ARBA" id="ARBA00023277"/>
    </source>
</evidence>
<proteinExistence type="inferred from homology"/>
<evidence type="ECO:0000256" key="22">
    <source>
        <dbReference type="ARBA" id="ARBA00082094"/>
    </source>
</evidence>
<evidence type="ECO:0000256" key="9">
    <source>
        <dbReference type="ARBA" id="ARBA00022490"/>
    </source>
</evidence>
<dbReference type="Gene3D" id="3.40.190.80">
    <property type="match status" value="1"/>
</dbReference>
<comment type="catalytic activity">
    <reaction evidence="19">
        <text>D-sedoheptulose 1,7-bisphosphate + H2O = D-sedoheptulose 7-phosphate + phosphate</text>
        <dbReference type="Rhea" id="RHEA:17461"/>
        <dbReference type="ChEBI" id="CHEBI:15377"/>
        <dbReference type="ChEBI" id="CHEBI:43474"/>
        <dbReference type="ChEBI" id="CHEBI:57483"/>
        <dbReference type="ChEBI" id="CHEBI:58335"/>
        <dbReference type="EC" id="3.1.3.37"/>
    </reaction>
</comment>
<evidence type="ECO:0000256" key="3">
    <source>
        <dbReference type="ARBA" id="ARBA00004229"/>
    </source>
</evidence>
<dbReference type="HAMAP" id="MF_01855">
    <property type="entry name" value="FBPase_class1"/>
    <property type="match status" value="1"/>
</dbReference>
<dbReference type="EC" id="3.1.3.11" evidence="8"/>
<dbReference type="GO" id="GO:0042132">
    <property type="term" value="F:fructose 1,6-bisphosphate 1-phosphatase activity"/>
    <property type="evidence" value="ECO:0007669"/>
    <property type="project" value="UniProtKB-EC"/>
</dbReference>
<feature type="domain" description="Fructose-1-6-bisphosphatase class 1 C-terminal" evidence="25">
    <location>
        <begin position="361"/>
        <end position="483"/>
    </location>
</feature>
<dbReference type="GO" id="GO:0046872">
    <property type="term" value="F:metal ion binding"/>
    <property type="evidence" value="ECO:0007669"/>
    <property type="project" value="UniProtKB-KW"/>
</dbReference>
<evidence type="ECO:0000256" key="20">
    <source>
        <dbReference type="ARBA" id="ARBA00070639"/>
    </source>
</evidence>
<dbReference type="AlphaFoldDB" id="A0A1X6NU64"/>
<organism evidence="26 27">
    <name type="scientific">Porphyra umbilicalis</name>
    <name type="common">Purple laver</name>
    <name type="synonym">Red alga</name>
    <dbReference type="NCBI Taxonomy" id="2786"/>
    <lineage>
        <taxon>Eukaryota</taxon>
        <taxon>Rhodophyta</taxon>
        <taxon>Bangiophyceae</taxon>
        <taxon>Bangiales</taxon>
        <taxon>Bangiaceae</taxon>
        <taxon>Porphyra</taxon>
    </lineage>
</organism>
<evidence type="ECO:0000256" key="4">
    <source>
        <dbReference type="ARBA" id="ARBA00005215"/>
    </source>
</evidence>
<comment type="catalytic activity">
    <reaction evidence="1">
        <text>beta-D-fructose 1,6-bisphosphate + H2O = beta-D-fructose 6-phosphate + phosphate</text>
        <dbReference type="Rhea" id="RHEA:11064"/>
        <dbReference type="ChEBI" id="CHEBI:15377"/>
        <dbReference type="ChEBI" id="CHEBI:32966"/>
        <dbReference type="ChEBI" id="CHEBI:43474"/>
        <dbReference type="ChEBI" id="CHEBI:57634"/>
        <dbReference type="EC" id="3.1.3.11"/>
    </reaction>
</comment>
<dbReference type="PRINTS" id="PR01958">
    <property type="entry name" value="S17BPHPHTASE"/>
</dbReference>
<evidence type="ECO:0000256" key="17">
    <source>
        <dbReference type="ARBA" id="ARBA00023157"/>
    </source>
</evidence>
<keyword evidence="11" id="KW-0113">Calvin cycle</keyword>
<evidence type="ECO:0000256" key="6">
    <source>
        <dbReference type="ARBA" id="ARBA00011738"/>
    </source>
</evidence>
<comment type="cofactor">
    <cofactor evidence="2">
        <name>Mg(2+)</name>
        <dbReference type="ChEBI" id="CHEBI:18420"/>
    </cofactor>
</comment>
<dbReference type="InterPro" id="IPR023079">
    <property type="entry name" value="SBPase"/>
</dbReference>
<evidence type="ECO:0000256" key="8">
    <source>
        <dbReference type="ARBA" id="ARBA00013093"/>
    </source>
</evidence>
<dbReference type="PANTHER" id="PTHR11556">
    <property type="entry name" value="FRUCTOSE-1,6-BISPHOSPHATASE-RELATED"/>
    <property type="match status" value="1"/>
</dbReference>
<dbReference type="Gene3D" id="3.30.540.10">
    <property type="entry name" value="Fructose-1,6-Bisphosphatase, subunit A, domain 1"/>
    <property type="match status" value="1"/>
</dbReference>
<dbReference type="GO" id="GO:0050278">
    <property type="term" value="F:sedoheptulose-bisphosphatase activity"/>
    <property type="evidence" value="ECO:0007669"/>
    <property type="project" value="UniProtKB-EC"/>
</dbReference>
<dbReference type="GO" id="GO:0009507">
    <property type="term" value="C:chloroplast"/>
    <property type="evidence" value="ECO:0007669"/>
    <property type="project" value="UniProtKB-SubCell"/>
</dbReference>
<dbReference type="GO" id="GO:0006000">
    <property type="term" value="P:fructose metabolic process"/>
    <property type="evidence" value="ECO:0007669"/>
    <property type="project" value="TreeGrafter"/>
</dbReference>
<dbReference type="Proteomes" id="UP000218209">
    <property type="component" value="Unassembled WGS sequence"/>
</dbReference>
<keyword evidence="27" id="KW-1185">Reference proteome</keyword>
<accession>A0A1X6NU64</accession>
<dbReference type="GO" id="GO:0019253">
    <property type="term" value="P:reductive pentose-phosphate cycle"/>
    <property type="evidence" value="ECO:0007669"/>
    <property type="project" value="UniProtKB-KW"/>
</dbReference>
<evidence type="ECO:0000256" key="21">
    <source>
        <dbReference type="ARBA" id="ARBA00077067"/>
    </source>
</evidence>
<keyword evidence="14" id="KW-0378">Hydrolase</keyword>
<evidence type="ECO:0000256" key="12">
    <source>
        <dbReference type="ARBA" id="ARBA00022640"/>
    </source>
</evidence>
<reference evidence="26 27" key="1">
    <citation type="submission" date="2017-03" db="EMBL/GenBank/DDBJ databases">
        <title>WGS assembly of Porphyra umbilicalis.</title>
        <authorList>
            <person name="Brawley S.H."/>
            <person name="Blouin N.A."/>
            <person name="Ficko-Blean E."/>
            <person name="Wheeler G.L."/>
            <person name="Lohr M."/>
            <person name="Goodson H.V."/>
            <person name="Jenkins J.W."/>
            <person name="Blaby-Haas C.E."/>
            <person name="Helliwell K.E."/>
            <person name="Chan C."/>
            <person name="Marriage T."/>
            <person name="Bhattacharya D."/>
            <person name="Klein A.S."/>
            <person name="Badis Y."/>
            <person name="Brodie J."/>
            <person name="Cao Y."/>
            <person name="Collen J."/>
            <person name="Dittami S.M."/>
            <person name="Gachon C.M."/>
            <person name="Green B.R."/>
            <person name="Karpowicz S."/>
            <person name="Kim J.W."/>
            <person name="Kudahl U."/>
            <person name="Lin S."/>
            <person name="Michel G."/>
            <person name="Mittag M."/>
            <person name="Olson B.J."/>
            <person name="Pangilinan J."/>
            <person name="Peng Y."/>
            <person name="Qiu H."/>
            <person name="Shu S."/>
            <person name="Singer J.T."/>
            <person name="Smith A.G."/>
            <person name="Sprecher B.N."/>
            <person name="Wagner V."/>
            <person name="Wang W."/>
            <person name="Wang Z.-Y."/>
            <person name="Yan J."/>
            <person name="Yarish C."/>
            <person name="Zoeuner-Riek S."/>
            <person name="Zhuang Y."/>
            <person name="Zou Y."/>
            <person name="Lindquist E.A."/>
            <person name="Grimwood J."/>
            <person name="Barry K."/>
            <person name="Rokhsar D.S."/>
            <person name="Schmutz J."/>
            <person name="Stiller J.W."/>
            <person name="Grossman A.R."/>
            <person name="Prochnik S.E."/>
        </authorList>
    </citation>
    <scope>NUCLEOTIDE SEQUENCE [LARGE SCALE GENOMIC DNA]</scope>
    <source>
        <strain evidence="26">4086291</strain>
    </source>
</reference>
<dbReference type="OrthoDB" id="10256725at2759"/>
<dbReference type="FunFam" id="3.40.190.80:FF:000008">
    <property type="entry name" value="Sedoheptulose-1,7-bisphosphatase, chloroplastic"/>
    <property type="match status" value="1"/>
</dbReference>
<feature type="region of interest" description="Disordered" evidence="23">
    <location>
        <begin position="1"/>
        <end position="27"/>
    </location>
</feature>
<dbReference type="PIRSF" id="PIRSF000904">
    <property type="entry name" value="FBPtase_SBPase"/>
    <property type="match status" value="1"/>
</dbReference>
<evidence type="ECO:0000256" key="10">
    <source>
        <dbReference type="ARBA" id="ARBA00022528"/>
    </source>
</evidence>
<keyword evidence="17" id="KW-1015">Disulfide bond</keyword>
<evidence type="ECO:0000256" key="16">
    <source>
        <dbReference type="ARBA" id="ARBA00022946"/>
    </source>
</evidence>
<dbReference type="InterPro" id="IPR000146">
    <property type="entry name" value="FBPase_class-1"/>
</dbReference>
<keyword evidence="9" id="KW-0963">Cytoplasm</keyword>
<dbReference type="CDD" id="cd00354">
    <property type="entry name" value="FBPase"/>
    <property type="match status" value="1"/>
</dbReference>
<keyword evidence="15" id="KW-0460">Magnesium</keyword>
<evidence type="ECO:0000256" key="14">
    <source>
        <dbReference type="ARBA" id="ARBA00022801"/>
    </source>
</evidence>
<keyword evidence="10" id="KW-0150">Chloroplast</keyword>
<evidence type="ECO:0000256" key="5">
    <source>
        <dbReference type="ARBA" id="ARBA00010941"/>
    </source>
</evidence>
<keyword evidence="13" id="KW-0479">Metal-binding</keyword>
<evidence type="ECO:0000256" key="23">
    <source>
        <dbReference type="SAM" id="MobiDB-lite"/>
    </source>
</evidence>
<comment type="subcellular location">
    <subcellularLocation>
        <location evidence="3">Plastid</location>
        <location evidence="3">Chloroplast</location>
    </subcellularLocation>
</comment>
<protein>
    <recommendedName>
        <fullName evidence="20">Sedoheptulose-1,7-bisphosphatase, chloroplastic</fullName>
        <ecNumber evidence="8">3.1.3.11</ecNumber>
        <ecNumber evidence="7">3.1.3.37</ecNumber>
    </recommendedName>
    <alternativeName>
        <fullName evidence="21">SED(1,7)P2ase</fullName>
    </alternativeName>
    <alternativeName>
        <fullName evidence="22">Sedoheptulose bisphosphatase</fullName>
    </alternativeName>
</protein>
<dbReference type="GO" id="GO:0030388">
    <property type="term" value="P:fructose 1,6-bisphosphate metabolic process"/>
    <property type="evidence" value="ECO:0007669"/>
    <property type="project" value="TreeGrafter"/>
</dbReference>
<evidence type="ECO:0000256" key="2">
    <source>
        <dbReference type="ARBA" id="ARBA00001946"/>
    </source>
</evidence>
<evidence type="ECO:0000256" key="11">
    <source>
        <dbReference type="ARBA" id="ARBA00022567"/>
    </source>
</evidence>
<evidence type="ECO:0000256" key="1">
    <source>
        <dbReference type="ARBA" id="ARBA00001273"/>
    </source>
</evidence>
<dbReference type="InterPro" id="IPR020548">
    <property type="entry name" value="Fructose_bisphosphatase_AS"/>
</dbReference>